<protein>
    <recommendedName>
        <fullName evidence="6">Transport permease protein</fullName>
    </recommendedName>
</protein>
<feature type="domain" description="ABC transmembrane type-2" evidence="8">
    <location>
        <begin position="44"/>
        <end position="271"/>
    </location>
</feature>
<dbReference type="PRINTS" id="PR00164">
    <property type="entry name" value="ABC2TRNSPORT"/>
</dbReference>
<dbReference type="InterPro" id="IPR047817">
    <property type="entry name" value="ABC2_TM_bact-type"/>
</dbReference>
<accession>A0A323V5M1</accession>
<dbReference type="PIRSF" id="PIRSF006648">
    <property type="entry name" value="DrrB"/>
    <property type="match status" value="1"/>
</dbReference>
<keyword evidence="4 6" id="KW-0472">Membrane</keyword>
<dbReference type="OrthoDB" id="670210at2"/>
<keyword evidence="2 6" id="KW-0812">Transmembrane</keyword>
<feature type="transmembrane region" description="Helical" evidence="6">
    <location>
        <begin position="120"/>
        <end position="149"/>
    </location>
</feature>
<dbReference type="Proteomes" id="UP000247602">
    <property type="component" value="Unassembled WGS sequence"/>
</dbReference>
<feature type="transmembrane region" description="Helical" evidence="6">
    <location>
        <begin position="155"/>
        <end position="179"/>
    </location>
</feature>
<evidence type="ECO:0000313" key="9">
    <source>
        <dbReference type="EMBL" id="MBB3674472.1"/>
    </source>
</evidence>
<keyword evidence="11" id="KW-1185">Reference proteome</keyword>
<keyword evidence="5" id="KW-0046">Antibiotic resistance</keyword>
<evidence type="ECO:0000256" key="5">
    <source>
        <dbReference type="ARBA" id="ARBA00023251"/>
    </source>
</evidence>
<dbReference type="GO" id="GO:0043190">
    <property type="term" value="C:ATP-binding cassette (ABC) transporter complex"/>
    <property type="evidence" value="ECO:0007669"/>
    <property type="project" value="InterPro"/>
</dbReference>
<dbReference type="GO" id="GO:0140359">
    <property type="term" value="F:ABC-type transporter activity"/>
    <property type="evidence" value="ECO:0007669"/>
    <property type="project" value="InterPro"/>
</dbReference>
<evidence type="ECO:0000259" key="8">
    <source>
        <dbReference type="PROSITE" id="PS51012"/>
    </source>
</evidence>
<evidence type="ECO:0000256" key="2">
    <source>
        <dbReference type="ARBA" id="ARBA00022692"/>
    </source>
</evidence>
<feature type="transmembrane region" description="Helical" evidence="6">
    <location>
        <begin position="246"/>
        <end position="265"/>
    </location>
</feature>
<keyword evidence="6" id="KW-0813">Transport</keyword>
<evidence type="ECO:0000313" key="11">
    <source>
        <dbReference type="Proteomes" id="UP000247602"/>
    </source>
</evidence>
<gene>
    <name evidence="10" type="ORF">DMO24_16805</name>
    <name evidence="9" type="ORF">FHX36_000207</name>
</gene>
<evidence type="ECO:0000256" key="7">
    <source>
        <dbReference type="SAM" id="MobiDB-lite"/>
    </source>
</evidence>
<dbReference type="PROSITE" id="PS51012">
    <property type="entry name" value="ABC_TM2"/>
    <property type="match status" value="1"/>
</dbReference>
<dbReference type="AlphaFoldDB" id="A0A323V5M1"/>
<keyword evidence="6" id="KW-1003">Cell membrane</keyword>
<evidence type="ECO:0000313" key="12">
    <source>
        <dbReference type="Proteomes" id="UP000580718"/>
    </source>
</evidence>
<feature type="transmembrane region" description="Helical" evidence="6">
    <location>
        <begin position="75"/>
        <end position="99"/>
    </location>
</feature>
<name>A0A323V5M1_9ACTN</name>
<comment type="similarity">
    <text evidence="6">Belongs to the ABC-2 integral membrane protein family.</text>
</comment>
<dbReference type="RefSeq" id="WP_110553333.1">
    <property type="nucleotide sequence ID" value="NZ_JACIBU010000001.1"/>
</dbReference>
<proteinExistence type="inferred from homology"/>
<reference evidence="10 11" key="1">
    <citation type="submission" date="2018-06" db="EMBL/GenBank/DDBJ databases">
        <title>Draft genome sequence of Modestobacter versicolor CP153-2.</title>
        <authorList>
            <person name="Gundlapally S.R."/>
        </authorList>
    </citation>
    <scope>NUCLEOTIDE SEQUENCE [LARGE SCALE GENOMIC DNA]</scope>
    <source>
        <strain evidence="10 11">CP153-2</strain>
    </source>
</reference>
<dbReference type="InterPro" id="IPR013525">
    <property type="entry name" value="ABC2_TM"/>
</dbReference>
<dbReference type="GO" id="GO:0046677">
    <property type="term" value="P:response to antibiotic"/>
    <property type="evidence" value="ECO:0007669"/>
    <property type="project" value="UniProtKB-KW"/>
</dbReference>
<dbReference type="PANTHER" id="PTHR43229:SF2">
    <property type="entry name" value="NODULATION PROTEIN J"/>
    <property type="match status" value="1"/>
</dbReference>
<feature type="compositionally biased region" description="Low complexity" evidence="7">
    <location>
        <begin position="1"/>
        <end position="20"/>
    </location>
</feature>
<evidence type="ECO:0000256" key="3">
    <source>
        <dbReference type="ARBA" id="ARBA00022989"/>
    </source>
</evidence>
<feature type="transmembrane region" description="Helical" evidence="6">
    <location>
        <begin position="49"/>
        <end position="69"/>
    </location>
</feature>
<sequence length="272" mass="28902">MTTATAAPPTTAPRPAARATGSSAVQQSLTLAWRNVVKIRHQPEALMDVSLQPIIFTVLFVFVFGGAIAGDWRDYLTYLVPGILAQTLMFATGGIGVALNNDITKGVFDRFRSLPIARSAPLVGAVVADVVRYLTAIVVLLAFVTALGFRTTEGLPALLLAVVVAIAFAMCLSWVFVWIGLTVRSAGAVQGIGFLAMFPLTFGSSALVAVDTLPGWLQGFTRNNPVTHLIDTVRGLLLGGPVAEPLAWTAGWGAVLLVVFVPLAMRAYRRRV</sequence>
<dbReference type="EMBL" id="JACIBU010000001">
    <property type="protein sequence ID" value="MBB3674472.1"/>
    <property type="molecule type" value="Genomic_DNA"/>
</dbReference>
<evidence type="ECO:0000313" key="10">
    <source>
        <dbReference type="EMBL" id="PZA20177.1"/>
    </source>
</evidence>
<evidence type="ECO:0000256" key="4">
    <source>
        <dbReference type="ARBA" id="ARBA00023136"/>
    </source>
</evidence>
<organism evidence="10 11">
    <name type="scientific">Modestobacter versicolor</name>
    <dbReference type="NCBI Taxonomy" id="429133"/>
    <lineage>
        <taxon>Bacteria</taxon>
        <taxon>Bacillati</taxon>
        <taxon>Actinomycetota</taxon>
        <taxon>Actinomycetes</taxon>
        <taxon>Geodermatophilales</taxon>
        <taxon>Geodermatophilaceae</taxon>
        <taxon>Modestobacter</taxon>
    </lineage>
</organism>
<evidence type="ECO:0000256" key="1">
    <source>
        <dbReference type="ARBA" id="ARBA00004141"/>
    </source>
</evidence>
<comment type="subcellular location">
    <subcellularLocation>
        <location evidence="6">Cell membrane</location>
        <topology evidence="6">Multi-pass membrane protein</topology>
    </subcellularLocation>
    <subcellularLocation>
        <location evidence="1">Membrane</location>
        <topology evidence="1">Multi-pass membrane protein</topology>
    </subcellularLocation>
</comment>
<evidence type="ECO:0000256" key="6">
    <source>
        <dbReference type="RuleBase" id="RU361157"/>
    </source>
</evidence>
<dbReference type="InterPro" id="IPR000412">
    <property type="entry name" value="ABC_2_transport"/>
</dbReference>
<dbReference type="PANTHER" id="PTHR43229">
    <property type="entry name" value="NODULATION PROTEIN J"/>
    <property type="match status" value="1"/>
</dbReference>
<feature type="region of interest" description="Disordered" evidence="7">
    <location>
        <begin position="1"/>
        <end position="22"/>
    </location>
</feature>
<keyword evidence="3 6" id="KW-1133">Transmembrane helix</keyword>
<dbReference type="InterPro" id="IPR051784">
    <property type="entry name" value="Nod_factor_ABC_transporter"/>
</dbReference>
<dbReference type="Proteomes" id="UP000580718">
    <property type="component" value="Unassembled WGS sequence"/>
</dbReference>
<reference evidence="9 12" key="2">
    <citation type="submission" date="2020-08" db="EMBL/GenBank/DDBJ databases">
        <title>Sequencing the genomes of 1000 actinobacteria strains.</title>
        <authorList>
            <person name="Klenk H.-P."/>
        </authorList>
    </citation>
    <scope>NUCLEOTIDE SEQUENCE [LARGE SCALE GENOMIC DNA]</scope>
    <source>
        <strain evidence="9 12">DSM 16678</strain>
    </source>
</reference>
<dbReference type="Pfam" id="PF01061">
    <property type="entry name" value="ABC2_membrane"/>
    <property type="match status" value="1"/>
</dbReference>
<feature type="transmembrane region" description="Helical" evidence="6">
    <location>
        <begin position="191"/>
        <end position="210"/>
    </location>
</feature>
<comment type="caution">
    <text evidence="10">The sequence shown here is derived from an EMBL/GenBank/DDBJ whole genome shotgun (WGS) entry which is preliminary data.</text>
</comment>
<dbReference type="EMBL" id="QKNV01000214">
    <property type="protein sequence ID" value="PZA20177.1"/>
    <property type="molecule type" value="Genomic_DNA"/>
</dbReference>